<dbReference type="InterPro" id="IPR010979">
    <property type="entry name" value="Ribosomal_uS13-like_H2TH"/>
</dbReference>
<feature type="binding site" evidence="15">
    <location>
        <position position="140"/>
    </location>
    <ligand>
        <name>DNA</name>
        <dbReference type="ChEBI" id="CHEBI:16991"/>
    </ligand>
</feature>
<evidence type="ECO:0000256" key="2">
    <source>
        <dbReference type="ARBA" id="ARBA00009409"/>
    </source>
</evidence>
<dbReference type="EC" id="4.2.99.18" evidence="15"/>
<keyword evidence="8 15" id="KW-0862">Zinc</keyword>
<keyword evidence="4 15" id="KW-0479">Metal-binding</keyword>
<comment type="cofactor">
    <cofactor evidence="15">
        <name>Zn(2+)</name>
        <dbReference type="ChEBI" id="CHEBI:29105"/>
    </cofactor>
    <text evidence="15">Binds 1 zinc ion per subunit.</text>
</comment>
<evidence type="ECO:0000259" key="17">
    <source>
        <dbReference type="PROSITE" id="PS51068"/>
    </source>
</evidence>
<dbReference type="GO" id="GO:0008270">
    <property type="term" value="F:zinc ion binding"/>
    <property type="evidence" value="ECO:0007669"/>
    <property type="project" value="UniProtKB-UniRule"/>
</dbReference>
<dbReference type="NCBIfam" id="NF002211">
    <property type="entry name" value="PRK01103.1"/>
    <property type="match status" value="1"/>
</dbReference>
<keyword evidence="7 15" id="KW-0378">Hydrolase</keyword>
<comment type="catalytic activity">
    <reaction evidence="1 15">
        <text>Hydrolysis of DNA containing ring-opened 7-methylguanine residues, releasing 2,6-diamino-4-hydroxy-5-(N-methyl)formamidopyrimidine.</text>
        <dbReference type="EC" id="3.2.2.23"/>
    </reaction>
</comment>
<evidence type="ECO:0000256" key="13">
    <source>
        <dbReference type="ARBA" id="ARBA00023295"/>
    </source>
</evidence>
<dbReference type="InterPro" id="IPR035937">
    <property type="entry name" value="FPG_N"/>
</dbReference>
<dbReference type="SUPFAM" id="SSF46946">
    <property type="entry name" value="S13-like H2TH domain"/>
    <property type="match status" value="1"/>
</dbReference>
<dbReference type="Proteomes" id="UP000198889">
    <property type="component" value="Unassembled WGS sequence"/>
</dbReference>
<feature type="domain" description="Formamidopyrimidine-DNA glycosylase catalytic" evidence="17">
    <location>
        <begin position="2"/>
        <end position="143"/>
    </location>
</feature>
<feature type="active site" description="Proton donor; for delta-elimination activity" evidence="15">
    <location>
        <position position="300"/>
    </location>
</feature>
<evidence type="ECO:0000259" key="16">
    <source>
        <dbReference type="PROSITE" id="PS51066"/>
    </source>
</evidence>
<feature type="active site" description="Schiff-base intermediate with DNA" evidence="15">
    <location>
        <position position="2"/>
    </location>
</feature>
<sequence length="310" mass="33644">MPELPEVETVRRGLAPVMEGRRILAAVARRPDLRWPLPERFAERLTGRTLRRLERRAKYLMADVGPDAGGIDEVLVMHLGMSGSFRIEPDTGPPETPGDFHLPRSRLAAHDHVVLRMEGSADGSPTGAAGGVEIVYNDPRRFGAMFLLPREGLAAHPLFRDIGPEPLGADFTPEALARALAGRRTPIKAALLDQKVVAGLGNIYVCEALHRAGLSPERAAFTLTAPTGHPTALTVQLVETIQMVLEEAIKAGGSTLRDHAQVDGTLGYFQHTFRVYDREGGACTSPKCRGTIARLVQSGRSTFYCAACQR</sequence>
<dbReference type="InterPro" id="IPR000214">
    <property type="entry name" value="Znf_DNA_glyclase/AP_lyase"/>
</dbReference>
<dbReference type="InterPro" id="IPR015886">
    <property type="entry name" value="H2TH_FPG"/>
</dbReference>
<dbReference type="GO" id="GO:0003684">
    <property type="term" value="F:damaged DNA binding"/>
    <property type="evidence" value="ECO:0007669"/>
    <property type="project" value="InterPro"/>
</dbReference>
<dbReference type="PROSITE" id="PS51066">
    <property type="entry name" value="ZF_FPG_2"/>
    <property type="match status" value="1"/>
</dbReference>
<dbReference type="InterPro" id="IPR012319">
    <property type="entry name" value="FPG_cat"/>
</dbReference>
<dbReference type="FunFam" id="1.10.8.50:FF:000003">
    <property type="entry name" value="Formamidopyrimidine-DNA glycosylase"/>
    <property type="match status" value="1"/>
</dbReference>
<feature type="binding site" evidence="15">
    <location>
        <position position="110"/>
    </location>
    <ligand>
        <name>DNA</name>
        <dbReference type="ChEBI" id="CHEBI:16991"/>
    </ligand>
</feature>
<dbReference type="NCBIfam" id="TIGR00577">
    <property type="entry name" value="fpg"/>
    <property type="match status" value="1"/>
</dbReference>
<feature type="active site" description="Proton donor" evidence="15">
    <location>
        <position position="3"/>
    </location>
</feature>
<dbReference type="SUPFAM" id="SSF57716">
    <property type="entry name" value="Glucocorticoid receptor-like (DNA-binding domain)"/>
    <property type="match status" value="1"/>
</dbReference>
<evidence type="ECO:0000313" key="19">
    <source>
        <dbReference type="Proteomes" id="UP000198889"/>
    </source>
</evidence>
<evidence type="ECO:0000256" key="8">
    <source>
        <dbReference type="ARBA" id="ARBA00022833"/>
    </source>
</evidence>
<evidence type="ECO:0000313" key="18">
    <source>
        <dbReference type="EMBL" id="SCW78383.1"/>
    </source>
</evidence>
<dbReference type="Pfam" id="PF01149">
    <property type="entry name" value="Fapy_DNA_glyco"/>
    <property type="match status" value="1"/>
</dbReference>
<comment type="function">
    <text evidence="15">Involved in base excision repair of DNA damaged by oxidation or by mutagenic agents. Acts as DNA glycosylase that recognizes and removes damaged bases. Has a preference for oxidized purines, such as 7,8-dihydro-8-oxoguanine (8-oxoG). Has AP (apurinic/apyrimidinic) lyase activity and introduces nicks in the DNA strand. Cleaves the DNA backbone by beta-delta elimination to generate a single-strand break at the site of the removed base with both 3'- and 5'-phosphates.</text>
</comment>
<name>A0A1G4TA94_9HYPH</name>
<evidence type="ECO:0000256" key="7">
    <source>
        <dbReference type="ARBA" id="ARBA00022801"/>
    </source>
</evidence>
<proteinExistence type="inferred from homology"/>
<evidence type="ECO:0000256" key="12">
    <source>
        <dbReference type="ARBA" id="ARBA00023268"/>
    </source>
</evidence>
<reference evidence="19" key="1">
    <citation type="submission" date="2016-10" db="EMBL/GenBank/DDBJ databases">
        <authorList>
            <person name="Varghese N."/>
            <person name="Submissions S."/>
        </authorList>
    </citation>
    <scope>NUCLEOTIDE SEQUENCE [LARGE SCALE GENOMIC DNA]</scope>
    <source>
        <strain evidence="19">CGMCC 1.1761</strain>
    </source>
</reference>
<keyword evidence="12 15" id="KW-0511">Multifunctional enzyme</keyword>
<gene>
    <name evidence="15" type="primary">mutM</name>
    <name evidence="15" type="synonym">fpg</name>
    <name evidence="18" type="ORF">SAMN05660859_2779</name>
</gene>
<dbReference type="AlphaFoldDB" id="A0A1G4TA94"/>
<dbReference type="InterPro" id="IPR010663">
    <property type="entry name" value="Znf_FPG/IleRS"/>
</dbReference>
<dbReference type="PANTHER" id="PTHR22993:SF9">
    <property type="entry name" value="FORMAMIDOPYRIMIDINE-DNA GLYCOSYLASE"/>
    <property type="match status" value="1"/>
</dbReference>
<feature type="active site" description="Proton donor; for beta-elimination activity" evidence="15">
    <location>
        <position position="58"/>
    </location>
</feature>
<dbReference type="SUPFAM" id="SSF81624">
    <property type="entry name" value="N-terminal domain of MutM-like DNA repair proteins"/>
    <property type="match status" value="1"/>
</dbReference>
<evidence type="ECO:0000256" key="15">
    <source>
        <dbReference type="HAMAP-Rule" id="MF_00103"/>
    </source>
</evidence>
<evidence type="ECO:0000256" key="6">
    <source>
        <dbReference type="ARBA" id="ARBA00022771"/>
    </source>
</evidence>
<dbReference type="STRING" id="177413.SAMN05660859_2779"/>
<evidence type="ECO:0000256" key="3">
    <source>
        <dbReference type="ARBA" id="ARBA00011245"/>
    </source>
</evidence>
<keyword evidence="19" id="KW-1185">Reference proteome</keyword>
<dbReference type="GO" id="GO:0140078">
    <property type="term" value="F:class I DNA-(apurinic or apyrimidinic site) endonuclease activity"/>
    <property type="evidence" value="ECO:0007669"/>
    <property type="project" value="UniProtKB-EC"/>
</dbReference>
<dbReference type="CDD" id="cd08966">
    <property type="entry name" value="EcFpg-like_N"/>
    <property type="match status" value="1"/>
</dbReference>
<protein>
    <recommendedName>
        <fullName evidence="15">Formamidopyrimidine-DNA glycosylase</fullName>
        <shortName evidence="15">Fapy-DNA glycosylase</shortName>
        <ecNumber evidence="15">3.2.2.23</ecNumber>
    </recommendedName>
    <alternativeName>
        <fullName evidence="15">DNA-(apurinic or apyrimidinic site) lyase MutM</fullName>
        <shortName evidence="15">AP lyase MutM</shortName>
        <ecNumber evidence="15">4.2.99.18</ecNumber>
    </alternativeName>
</protein>
<keyword evidence="5 15" id="KW-0227">DNA damage</keyword>
<dbReference type="GO" id="GO:0034039">
    <property type="term" value="F:8-oxo-7,8-dihydroguanine DNA N-glycosylase activity"/>
    <property type="evidence" value="ECO:0007669"/>
    <property type="project" value="TreeGrafter"/>
</dbReference>
<evidence type="ECO:0000256" key="10">
    <source>
        <dbReference type="ARBA" id="ARBA00023204"/>
    </source>
</evidence>
<accession>A0A1G4TA94</accession>
<dbReference type="Gene3D" id="1.10.8.50">
    <property type="match status" value="1"/>
</dbReference>
<feature type="domain" description="FPG-type" evidence="16">
    <location>
        <begin position="274"/>
        <end position="310"/>
    </location>
</feature>
<comment type="subunit">
    <text evidence="3 15">Monomer.</text>
</comment>
<feature type="binding site" evidence="15">
    <location>
        <position position="183"/>
    </location>
    <ligand>
        <name>DNA</name>
        <dbReference type="ChEBI" id="CHEBI:16991"/>
    </ligand>
</feature>
<dbReference type="SMART" id="SM00898">
    <property type="entry name" value="Fapy_DNA_glyco"/>
    <property type="match status" value="1"/>
</dbReference>
<dbReference type="InterPro" id="IPR020629">
    <property type="entry name" value="FPG_Glyclase"/>
</dbReference>
<dbReference type="EC" id="3.2.2.23" evidence="15"/>
<dbReference type="PANTHER" id="PTHR22993">
    <property type="entry name" value="FORMAMIDOPYRIMIDINE-DNA GLYCOSYLASE"/>
    <property type="match status" value="1"/>
</dbReference>
<keyword evidence="11 15" id="KW-0456">Lyase</keyword>
<organism evidence="18 19">
    <name type="scientific">Ancylobacter rudongensis</name>
    <dbReference type="NCBI Taxonomy" id="177413"/>
    <lineage>
        <taxon>Bacteria</taxon>
        <taxon>Pseudomonadati</taxon>
        <taxon>Pseudomonadota</taxon>
        <taxon>Alphaproteobacteria</taxon>
        <taxon>Hyphomicrobiales</taxon>
        <taxon>Xanthobacteraceae</taxon>
        <taxon>Ancylobacter</taxon>
    </lineage>
</organism>
<evidence type="ECO:0000256" key="5">
    <source>
        <dbReference type="ARBA" id="ARBA00022763"/>
    </source>
</evidence>
<comment type="catalytic activity">
    <reaction evidence="14 15">
        <text>2'-deoxyribonucleotide-(2'-deoxyribose 5'-phosphate)-2'-deoxyribonucleotide-DNA = a 3'-end 2'-deoxyribonucleotide-(2,3-dehydro-2,3-deoxyribose 5'-phosphate)-DNA + a 5'-end 5'-phospho-2'-deoxyribonucleoside-DNA + H(+)</text>
        <dbReference type="Rhea" id="RHEA:66592"/>
        <dbReference type="Rhea" id="RHEA-COMP:13180"/>
        <dbReference type="Rhea" id="RHEA-COMP:16897"/>
        <dbReference type="Rhea" id="RHEA-COMP:17067"/>
        <dbReference type="ChEBI" id="CHEBI:15378"/>
        <dbReference type="ChEBI" id="CHEBI:136412"/>
        <dbReference type="ChEBI" id="CHEBI:157695"/>
        <dbReference type="ChEBI" id="CHEBI:167181"/>
        <dbReference type="EC" id="4.2.99.18"/>
    </reaction>
</comment>
<dbReference type="Gene3D" id="3.20.190.10">
    <property type="entry name" value="MutM-like, N-terminal"/>
    <property type="match status" value="1"/>
</dbReference>
<dbReference type="RefSeq" id="WP_091440599.1">
    <property type="nucleotide sequence ID" value="NZ_FMTP01000004.1"/>
</dbReference>
<keyword evidence="10 15" id="KW-0234">DNA repair</keyword>
<evidence type="ECO:0000256" key="14">
    <source>
        <dbReference type="ARBA" id="ARBA00044632"/>
    </source>
</evidence>
<evidence type="ECO:0000256" key="1">
    <source>
        <dbReference type="ARBA" id="ARBA00001668"/>
    </source>
</evidence>
<dbReference type="Pfam" id="PF06827">
    <property type="entry name" value="zf-FPG_IleRS"/>
    <property type="match status" value="1"/>
</dbReference>
<dbReference type="HAMAP" id="MF_00103">
    <property type="entry name" value="Fapy_DNA_glycosyl"/>
    <property type="match status" value="1"/>
</dbReference>
<keyword evidence="6 15" id="KW-0863">Zinc-finger</keyword>
<evidence type="ECO:0000256" key="9">
    <source>
        <dbReference type="ARBA" id="ARBA00023125"/>
    </source>
</evidence>
<dbReference type="GO" id="GO:0006284">
    <property type="term" value="P:base-excision repair"/>
    <property type="evidence" value="ECO:0007669"/>
    <property type="project" value="InterPro"/>
</dbReference>
<keyword evidence="13 15" id="KW-0326">Glycosidase</keyword>
<dbReference type="EMBL" id="FMTP01000004">
    <property type="protein sequence ID" value="SCW78383.1"/>
    <property type="molecule type" value="Genomic_DNA"/>
</dbReference>
<evidence type="ECO:0000256" key="4">
    <source>
        <dbReference type="ARBA" id="ARBA00022723"/>
    </source>
</evidence>
<dbReference type="Pfam" id="PF06831">
    <property type="entry name" value="H2TH"/>
    <property type="match status" value="1"/>
</dbReference>
<dbReference type="PROSITE" id="PS51068">
    <property type="entry name" value="FPG_CAT"/>
    <property type="match status" value="1"/>
</dbReference>
<dbReference type="SMART" id="SM01232">
    <property type="entry name" value="H2TH"/>
    <property type="match status" value="1"/>
</dbReference>
<comment type="similarity">
    <text evidence="2 15">Belongs to the FPG family.</text>
</comment>
<evidence type="ECO:0000256" key="11">
    <source>
        <dbReference type="ARBA" id="ARBA00023239"/>
    </source>
</evidence>
<keyword evidence="9 15" id="KW-0238">DNA-binding</keyword>